<dbReference type="Gene3D" id="2.40.50.140">
    <property type="entry name" value="Nucleic acid-binding proteins"/>
    <property type="match status" value="1"/>
</dbReference>
<dbReference type="SUPFAM" id="SSF50249">
    <property type="entry name" value="Nucleic acid-binding proteins"/>
    <property type="match status" value="1"/>
</dbReference>
<accession>A0ABY2E1F7</accession>
<dbReference type="InterPro" id="IPR000424">
    <property type="entry name" value="Primosome_PriB/ssb"/>
</dbReference>
<dbReference type="EMBL" id="SMNA01000020">
    <property type="protein sequence ID" value="TDE88168.1"/>
    <property type="molecule type" value="Genomic_DNA"/>
</dbReference>
<proteinExistence type="inferred from homology"/>
<dbReference type="HAMAP" id="MF_00984">
    <property type="entry name" value="SSB"/>
    <property type="match status" value="1"/>
</dbReference>
<dbReference type="PROSITE" id="PS50935">
    <property type="entry name" value="SSB"/>
    <property type="match status" value="1"/>
</dbReference>
<organism evidence="4 5">
    <name type="scientific">Occultella glacieicola</name>
    <dbReference type="NCBI Taxonomy" id="2518684"/>
    <lineage>
        <taxon>Bacteria</taxon>
        <taxon>Bacillati</taxon>
        <taxon>Actinomycetota</taxon>
        <taxon>Actinomycetes</taxon>
        <taxon>Micrococcales</taxon>
        <taxon>Ruaniaceae</taxon>
        <taxon>Occultella</taxon>
    </lineage>
</organism>
<dbReference type="PANTHER" id="PTHR10302:SF27">
    <property type="entry name" value="SINGLE-STRANDED DNA-BINDING PROTEIN"/>
    <property type="match status" value="1"/>
</dbReference>
<evidence type="ECO:0000313" key="4">
    <source>
        <dbReference type="EMBL" id="TDE88168.1"/>
    </source>
</evidence>
<dbReference type="RefSeq" id="WP_133110215.1">
    <property type="nucleotide sequence ID" value="NZ_SMNA01000020.1"/>
</dbReference>
<keyword evidence="1 2" id="KW-0238">DNA-binding</keyword>
<comment type="subunit">
    <text evidence="2">Homotetramer.</text>
</comment>
<keyword evidence="5" id="KW-1185">Reference proteome</keyword>
<name>A0ABY2E1F7_9MICO</name>
<sequence length="126" mass="13721">MSTITIAGNLTEDPTIRYTPSGRAVANLRVLENTGHYDRDAGKWVEDPEPNAFNVTVWGDQAENVAESLHKGDAVVGYGTITTNSYETAQGERRTSQVITADVIGASLRRATATVTRKPRKSENQD</sequence>
<evidence type="ECO:0000256" key="3">
    <source>
        <dbReference type="PIRNR" id="PIRNR002070"/>
    </source>
</evidence>
<dbReference type="NCBIfam" id="TIGR00621">
    <property type="entry name" value="ssb"/>
    <property type="match status" value="1"/>
</dbReference>
<dbReference type="GO" id="GO:0003677">
    <property type="term" value="F:DNA binding"/>
    <property type="evidence" value="ECO:0007669"/>
    <property type="project" value="UniProtKB-KW"/>
</dbReference>
<comment type="caution">
    <text evidence="2">Lacks conserved residue(s) required for the propagation of feature annotation.</text>
</comment>
<evidence type="ECO:0000256" key="2">
    <source>
        <dbReference type="HAMAP-Rule" id="MF_00984"/>
    </source>
</evidence>
<dbReference type="Proteomes" id="UP000504882">
    <property type="component" value="Unassembled WGS sequence"/>
</dbReference>
<evidence type="ECO:0000313" key="5">
    <source>
        <dbReference type="Proteomes" id="UP000504882"/>
    </source>
</evidence>
<protein>
    <recommendedName>
        <fullName evidence="2 3">Single-stranded DNA-binding protein</fullName>
        <shortName evidence="2">SSB</shortName>
    </recommendedName>
</protein>
<comment type="caution">
    <text evidence="4">The sequence shown here is derived from an EMBL/GenBank/DDBJ whole genome shotgun (WGS) entry which is preliminary data.</text>
</comment>
<reference evidence="4 5" key="1">
    <citation type="submission" date="2019-03" db="EMBL/GenBank/DDBJ databases">
        <title>Genomic features of bacteria from cold environments.</title>
        <authorList>
            <person name="Shen L."/>
        </authorList>
    </citation>
    <scope>NUCLEOTIDE SEQUENCE [LARGE SCALE GENOMIC DNA]</scope>
    <source>
        <strain evidence="5">T3246-1</strain>
    </source>
</reference>
<evidence type="ECO:0000256" key="1">
    <source>
        <dbReference type="ARBA" id="ARBA00023125"/>
    </source>
</evidence>
<dbReference type="InterPro" id="IPR012340">
    <property type="entry name" value="NA-bd_OB-fold"/>
</dbReference>
<dbReference type="PANTHER" id="PTHR10302">
    <property type="entry name" value="SINGLE-STRANDED DNA-BINDING PROTEIN"/>
    <property type="match status" value="1"/>
</dbReference>
<dbReference type="Pfam" id="PF00436">
    <property type="entry name" value="SSB"/>
    <property type="match status" value="1"/>
</dbReference>
<dbReference type="CDD" id="cd04496">
    <property type="entry name" value="SSB_OBF"/>
    <property type="match status" value="1"/>
</dbReference>
<dbReference type="PIRSF" id="PIRSF002070">
    <property type="entry name" value="SSB"/>
    <property type="match status" value="1"/>
</dbReference>
<dbReference type="InterPro" id="IPR011344">
    <property type="entry name" value="ssDNA-bd"/>
</dbReference>
<gene>
    <name evidence="4" type="primary">ssb</name>
    <name evidence="4" type="ORF">EXU48_23900</name>
</gene>